<accession>A0AAD5DVH5</accession>
<evidence type="ECO:0000256" key="1">
    <source>
        <dbReference type="ARBA" id="ARBA00007355"/>
    </source>
</evidence>
<keyword evidence="2" id="KW-0496">Mitochondrion</keyword>
<proteinExistence type="inferred from homology"/>
<dbReference type="PANTHER" id="PTHR12910">
    <property type="entry name" value="NADH-UBIQUINONE OXIDOREDUCTASE SUBUNIT B17.2"/>
    <property type="match status" value="1"/>
</dbReference>
<feature type="region of interest" description="Disordered" evidence="3">
    <location>
        <begin position="105"/>
        <end position="132"/>
    </location>
</feature>
<evidence type="ECO:0000256" key="2">
    <source>
        <dbReference type="RuleBase" id="RU363103"/>
    </source>
</evidence>
<evidence type="ECO:0000313" key="5">
    <source>
        <dbReference type="Proteomes" id="UP001205105"/>
    </source>
</evidence>
<keyword evidence="2" id="KW-0813">Transport</keyword>
<keyword evidence="2" id="KW-0472">Membrane</keyword>
<evidence type="ECO:0000313" key="4">
    <source>
        <dbReference type="EMBL" id="KAI7845147.1"/>
    </source>
</evidence>
<dbReference type="GO" id="GO:0045271">
    <property type="term" value="C:respiratory chain complex I"/>
    <property type="evidence" value="ECO:0007669"/>
    <property type="project" value="InterPro"/>
</dbReference>
<keyword evidence="5" id="KW-1185">Reference proteome</keyword>
<organism evidence="4 5">
    <name type="scientific">Chlorella ohadii</name>
    <dbReference type="NCBI Taxonomy" id="2649997"/>
    <lineage>
        <taxon>Eukaryota</taxon>
        <taxon>Viridiplantae</taxon>
        <taxon>Chlorophyta</taxon>
        <taxon>core chlorophytes</taxon>
        <taxon>Trebouxiophyceae</taxon>
        <taxon>Chlorellales</taxon>
        <taxon>Chlorellaceae</taxon>
        <taxon>Chlorella clade</taxon>
        <taxon>Chlorella</taxon>
    </lineage>
</organism>
<gene>
    <name evidence="4" type="ORF">COHA_001192</name>
</gene>
<dbReference type="AlphaFoldDB" id="A0AAD5DVH5"/>
<sequence>MAAGGGALSRLAARLSWALLKRERMGIDELGNAYYRKLEKNAFGDEIERRYVKYAGDLDPTQLPAEWHQWLHKARDEAPTAEDIQRGIHQRELYKQRIAEIEREEAQRSFQARSGGGRAGGGFTQQLPGGKE</sequence>
<keyword evidence="2" id="KW-0679">Respiratory chain</keyword>
<dbReference type="InterPro" id="IPR007763">
    <property type="entry name" value="NDUFA12"/>
</dbReference>
<name>A0AAD5DVH5_9CHLO</name>
<feature type="compositionally biased region" description="Gly residues" evidence="3">
    <location>
        <begin position="114"/>
        <end position="123"/>
    </location>
</feature>
<keyword evidence="2" id="KW-0999">Mitochondrion inner membrane</keyword>
<dbReference type="GO" id="GO:0005743">
    <property type="term" value="C:mitochondrial inner membrane"/>
    <property type="evidence" value="ECO:0007669"/>
    <property type="project" value="UniProtKB-SubCell"/>
</dbReference>
<evidence type="ECO:0000256" key="3">
    <source>
        <dbReference type="SAM" id="MobiDB-lite"/>
    </source>
</evidence>
<dbReference type="EMBL" id="JADXDR010000020">
    <property type="protein sequence ID" value="KAI7845147.1"/>
    <property type="molecule type" value="Genomic_DNA"/>
</dbReference>
<comment type="subcellular location">
    <subcellularLocation>
        <location evidence="2">Mitochondrion inner membrane</location>
        <topology evidence="2">Peripheral membrane protein</topology>
        <orientation evidence="2">Matrix side</orientation>
    </subcellularLocation>
</comment>
<comment type="caution">
    <text evidence="4">The sequence shown here is derived from an EMBL/GenBank/DDBJ whole genome shotgun (WGS) entry which is preliminary data.</text>
</comment>
<dbReference type="Proteomes" id="UP001205105">
    <property type="component" value="Unassembled WGS sequence"/>
</dbReference>
<comment type="function">
    <text evidence="2">Accessory subunit of the mitochondrial membrane respiratory chain NADH dehydrogenase (Complex I), that is believed not to be involved in catalysis. Complex I functions in the transfer of electrons from NADH to the respiratory chain. The immediate electron acceptor for the enzyme is believed to be ubiquinone.</text>
</comment>
<keyword evidence="2" id="KW-0249">Electron transport</keyword>
<comment type="similarity">
    <text evidence="1 2">Belongs to the complex I NDUFA12 subunit family.</text>
</comment>
<protein>
    <recommendedName>
        <fullName evidence="2">NADH dehydrogenase [ubiquinone] 1 alpha subcomplex subunit 12</fullName>
    </recommendedName>
</protein>
<reference evidence="4" key="1">
    <citation type="submission" date="2020-11" db="EMBL/GenBank/DDBJ databases">
        <title>Chlorella ohadii genome sequencing and assembly.</title>
        <authorList>
            <person name="Murik O."/>
            <person name="Treves H."/>
            <person name="Kedem I."/>
            <person name="Shotland Y."/>
            <person name="Kaplan A."/>
        </authorList>
    </citation>
    <scope>NUCLEOTIDE SEQUENCE</scope>
    <source>
        <strain evidence="4">1</strain>
    </source>
</reference>
<dbReference type="Pfam" id="PF05071">
    <property type="entry name" value="NDUFA12"/>
    <property type="match status" value="1"/>
</dbReference>